<dbReference type="InterPro" id="IPR006001">
    <property type="entry name" value="Therm_gnt_kin"/>
</dbReference>
<dbReference type="GO" id="GO:0005975">
    <property type="term" value="P:carbohydrate metabolic process"/>
    <property type="evidence" value="ECO:0007669"/>
    <property type="project" value="InterPro"/>
</dbReference>
<dbReference type="EC" id="2.7.1.12" evidence="3"/>
<dbReference type="UniPathway" id="UPA00792"/>
<evidence type="ECO:0000256" key="8">
    <source>
        <dbReference type="ARBA" id="ARBA00029835"/>
    </source>
</evidence>
<evidence type="ECO:0000256" key="2">
    <source>
        <dbReference type="ARBA" id="ARBA00008420"/>
    </source>
</evidence>
<keyword evidence="5" id="KW-0547">Nucleotide-binding</keyword>
<evidence type="ECO:0000313" key="10">
    <source>
        <dbReference type="EMBL" id="ADE76700.1"/>
    </source>
</evidence>
<proteinExistence type="evidence at transcript level"/>
<dbReference type="GO" id="GO:0046316">
    <property type="term" value="F:gluconokinase activity"/>
    <property type="evidence" value="ECO:0007669"/>
    <property type="project" value="UniProtKB-EC"/>
</dbReference>
<dbReference type="GO" id="GO:0005524">
    <property type="term" value="F:ATP binding"/>
    <property type="evidence" value="ECO:0007669"/>
    <property type="project" value="UniProtKB-KW"/>
</dbReference>
<dbReference type="SUPFAM" id="SSF52540">
    <property type="entry name" value="P-loop containing nucleoside triphosphate hydrolases"/>
    <property type="match status" value="1"/>
</dbReference>
<keyword evidence="4" id="KW-0808">Transferase</keyword>
<evidence type="ECO:0000256" key="1">
    <source>
        <dbReference type="ARBA" id="ARBA00004875"/>
    </source>
</evidence>
<dbReference type="GO" id="GO:0005737">
    <property type="term" value="C:cytoplasm"/>
    <property type="evidence" value="ECO:0007669"/>
    <property type="project" value="TreeGrafter"/>
</dbReference>
<comment type="catalytic activity">
    <reaction evidence="9">
        <text>D-gluconate + ATP = 6-phospho-D-gluconate + ADP + H(+)</text>
        <dbReference type="Rhea" id="RHEA:19433"/>
        <dbReference type="ChEBI" id="CHEBI:15378"/>
        <dbReference type="ChEBI" id="CHEBI:18391"/>
        <dbReference type="ChEBI" id="CHEBI:30616"/>
        <dbReference type="ChEBI" id="CHEBI:58759"/>
        <dbReference type="ChEBI" id="CHEBI:456216"/>
        <dbReference type="EC" id="2.7.1.12"/>
    </reaction>
</comment>
<comment type="pathway">
    <text evidence="1">Carbohydrate acid metabolism; D-gluconate degradation.</text>
</comment>
<evidence type="ECO:0000256" key="5">
    <source>
        <dbReference type="ARBA" id="ARBA00022741"/>
    </source>
</evidence>
<comment type="similarity">
    <text evidence="2">Belongs to the gluconokinase GntK/GntV family.</text>
</comment>
<evidence type="ECO:0000256" key="7">
    <source>
        <dbReference type="ARBA" id="ARBA00022840"/>
    </source>
</evidence>
<dbReference type="Pfam" id="PF01202">
    <property type="entry name" value="SKI"/>
    <property type="match status" value="1"/>
</dbReference>
<evidence type="ECO:0000256" key="4">
    <source>
        <dbReference type="ARBA" id="ARBA00022679"/>
    </source>
</evidence>
<dbReference type="InterPro" id="IPR031322">
    <property type="entry name" value="Shikimate/glucono_kinase"/>
</dbReference>
<dbReference type="PANTHER" id="PTHR43442">
    <property type="entry name" value="GLUCONOKINASE-RELATED"/>
    <property type="match status" value="1"/>
</dbReference>
<name>D5AAY1_PICSI</name>
<dbReference type="PANTHER" id="PTHR43442:SF3">
    <property type="entry name" value="GLUCONOKINASE-RELATED"/>
    <property type="match status" value="1"/>
</dbReference>
<keyword evidence="7" id="KW-0067">ATP-binding</keyword>
<dbReference type="CDD" id="cd02021">
    <property type="entry name" value="GntK"/>
    <property type="match status" value="1"/>
</dbReference>
<dbReference type="AlphaFoldDB" id="D5AAY1"/>
<dbReference type="InterPro" id="IPR027417">
    <property type="entry name" value="P-loop_NTPase"/>
</dbReference>
<protein>
    <recommendedName>
        <fullName evidence="3">gluconokinase</fullName>
        <ecNumber evidence="3">2.7.1.12</ecNumber>
    </recommendedName>
    <alternativeName>
        <fullName evidence="8">Gluconate kinase</fullName>
    </alternativeName>
</protein>
<organism evidence="10">
    <name type="scientific">Picea sitchensis</name>
    <name type="common">Sitka spruce</name>
    <name type="synonym">Pinus sitchensis</name>
    <dbReference type="NCBI Taxonomy" id="3332"/>
    <lineage>
        <taxon>Eukaryota</taxon>
        <taxon>Viridiplantae</taxon>
        <taxon>Streptophyta</taxon>
        <taxon>Embryophyta</taxon>
        <taxon>Tracheophyta</taxon>
        <taxon>Spermatophyta</taxon>
        <taxon>Pinopsida</taxon>
        <taxon>Pinidae</taxon>
        <taxon>Conifers I</taxon>
        <taxon>Pinales</taxon>
        <taxon>Pinaceae</taxon>
        <taxon>Picea</taxon>
    </lineage>
</organism>
<keyword evidence="6" id="KW-0418">Kinase</keyword>
<accession>D5AAY1</accession>
<dbReference type="OMA" id="YEGDDYH"/>
<evidence type="ECO:0000256" key="6">
    <source>
        <dbReference type="ARBA" id="ARBA00022777"/>
    </source>
</evidence>
<evidence type="ECO:0000256" key="3">
    <source>
        <dbReference type="ARBA" id="ARBA00012054"/>
    </source>
</evidence>
<sequence>MKGLSIVIMGVTGSGKSTIGSCLAKAIHCMFIDADDFHCFENKEKMRSGIPLTDEDRLPWLEAVRDTMIDYIIEGKIAVVACSALQPKYREILRTADPEYEPASSDGFSCEKIYGNSFSTSIEVENCAKAPFSRRVVFLWLQAPAELIASRLESRAKEGAHFMSPGLLQSQMDLLQIDDAEGVFCIDATLDPDLIVENIQQKLSDCQLLS</sequence>
<dbReference type="Gene3D" id="3.40.50.300">
    <property type="entry name" value="P-loop containing nucleotide triphosphate hydrolases"/>
    <property type="match status" value="1"/>
</dbReference>
<evidence type="ECO:0000256" key="9">
    <source>
        <dbReference type="ARBA" id="ARBA00048090"/>
    </source>
</evidence>
<dbReference type="EMBL" id="BT123378">
    <property type="protein sequence ID" value="ADE76700.1"/>
    <property type="molecule type" value="mRNA"/>
</dbReference>
<reference evidence="10" key="1">
    <citation type="submission" date="2010-04" db="EMBL/GenBank/DDBJ databases">
        <authorList>
            <person name="Reid K.E."/>
            <person name="Liao N."/>
            <person name="Chan S."/>
            <person name="Docking R."/>
            <person name="Taylor G."/>
            <person name="Moore R."/>
            <person name="Mayo M."/>
            <person name="Munro S."/>
            <person name="King J."/>
            <person name="Yanchuk A."/>
            <person name="Holt R."/>
            <person name="Jones S."/>
            <person name="Marra M."/>
            <person name="Ritland C.E."/>
            <person name="Ritland K."/>
            <person name="Bohlmann J."/>
        </authorList>
    </citation>
    <scope>NUCLEOTIDE SEQUENCE</scope>
    <source>
        <tissue evidence="10">Bud</tissue>
    </source>
</reference>